<dbReference type="GO" id="GO:0070573">
    <property type="term" value="F:metallodipeptidase activity"/>
    <property type="evidence" value="ECO:0007669"/>
    <property type="project" value="InterPro"/>
</dbReference>
<dbReference type="InterPro" id="IPR008257">
    <property type="entry name" value="Pept_M19"/>
</dbReference>
<accession>A0A7L8AI74</accession>
<reference evidence="1 2" key="1">
    <citation type="journal article" date="2016" name="Int. J. Syst. Evol. Microbiol.">
        <title>Polaribacter haliotis sp. nov., isolated from the gut of abalone Haliotis discus hannai.</title>
        <authorList>
            <person name="Kim Y.O."/>
            <person name="Park I.S."/>
            <person name="Park S."/>
            <person name="Nam B.H."/>
            <person name="Park J.M."/>
            <person name="Kim D.G."/>
            <person name="Yoon J.H."/>
        </authorList>
    </citation>
    <scope>NUCLEOTIDE SEQUENCE [LARGE SCALE GENOMIC DNA]</scope>
    <source>
        <strain evidence="1 2">KCTC 52418</strain>
    </source>
</reference>
<sequence length="426" mass="48037">MKYLKTLAVLLVLISCKETKEVEDLETKAKRIHDKVMTLDTHVDINVSNFTDSINYTQKLTNQVNLPNMEEGGLDVAFFIVYTGQGDLTEEGYDKAYKNAMSKFEAIHKLAKDIAPDRISLAVNSKEAREVYASGKKVAMIGVENAYPIGTDISRVKQFYDLGARYMSLSHNGHSQFCDSNTGESDNVWLHDGVSDLGKKVIKEMNKWGMMIDVSHPSKKAMQDMIALSKAPIIASHSSARALCNHSRNLDDEQLGWLKENGGVVQTVAFRSYVNTEKDKLYRGELDVLIKELAKEQNLEILSWADVRKIEGAERQNYIDKYRRISKEAKEKIKNTDVSPVNVSDFVDHIDYLVKKMGINHVGISSDFDGGGGVDGWNDASETFNVTKELVKRDYTEEEIEKLWNGNLLRVLDEVQEIAKEIQSKP</sequence>
<dbReference type="Pfam" id="PF01244">
    <property type="entry name" value="Peptidase_M19"/>
    <property type="match status" value="1"/>
</dbReference>
<dbReference type="RefSeq" id="WP_088352863.1">
    <property type="nucleotide sequence ID" value="NZ_CP061813.1"/>
</dbReference>
<dbReference type="CDD" id="cd01301">
    <property type="entry name" value="rDP_like"/>
    <property type="match status" value="1"/>
</dbReference>
<dbReference type="Gene3D" id="1.10.287.650">
    <property type="entry name" value="L27 domain"/>
    <property type="match status" value="1"/>
</dbReference>
<dbReference type="KEGG" id="phal:H9I45_04435"/>
<keyword evidence="2" id="KW-1185">Reference proteome</keyword>
<dbReference type="InterPro" id="IPR032466">
    <property type="entry name" value="Metal_Hydrolase"/>
</dbReference>
<dbReference type="Proteomes" id="UP000516764">
    <property type="component" value="Chromosome"/>
</dbReference>
<dbReference type="PROSITE" id="PS51365">
    <property type="entry name" value="RENAL_DIPEPTIDASE_2"/>
    <property type="match status" value="1"/>
</dbReference>
<protein>
    <submittedName>
        <fullName evidence="1">Membrane dipeptidase</fullName>
    </submittedName>
</protein>
<dbReference type="OrthoDB" id="9804920at2"/>
<evidence type="ECO:0000313" key="2">
    <source>
        <dbReference type="Proteomes" id="UP000516764"/>
    </source>
</evidence>
<dbReference type="GO" id="GO:0006508">
    <property type="term" value="P:proteolysis"/>
    <property type="evidence" value="ECO:0007669"/>
    <property type="project" value="InterPro"/>
</dbReference>
<dbReference type="AlphaFoldDB" id="A0A7L8AI74"/>
<dbReference type="Gene3D" id="3.20.20.140">
    <property type="entry name" value="Metal-dependent hydrolases"/>
    <property type="match status" value="1"/>
</dbReference>
<organism evidence="1 2">
    <name type="scientific">Polaribacter haliotis</name>
    <dbReference type="NCBI Taxonomy" id="1888915"/>
    <lineage>
        <taxon>Bacteria</taxon>
        <taxon>Pseudomonadati</taxon>
        <taxon>Bacteroidota</taxon>
        <taxon>Flavobacteriia</taxon>
        <taxon>Flavobacteriales</taxon>
        <taxon>Flavobacteriaceae</taxon>
    </lineage>
</organism>
<dbReference type="PANTHER" id="PTHR10443:SF12">
    <property type="entry name" value="DIPEPTIDASE"/>
    <property type="match status" value="1"/>
</dbReference>
<gene>
    <name evidence="1" type="ORF">H9I45_04435</name>
</gene>
<evidence type="ECO:0000313" key="1">
    <source>
        <dbReference type="EMBL" id="QOD61703.1"/>
    </source>
</evidence>
<proteinExistence type="predicted"/>
<dbReference type="PANTHER" id="PTHR10443">
    <property type="entry name" value="MICROSOMAL DIPEPTIDASE"/>
    <property type="match status" value="1"/>
</dbReference>
<dbReference type="PROSITE" id="PS51257">
    <property type="entry name" value="PROKAR_LIPOPROTEIN"/>
    <property type="match status" value="1"/>
</dbReference>
<dbReference type="EMBL" id="CP061813">
    <property type="protein sequence ID" value="QOD61703.1"/>
    <property type="molecule type" value="Genomic_DNA"/>
</dbReference>
<name>A0A7L8AI74_9FLAO</name>
<dbReference type="SUPFAM" id="SSF51556">
    <property type="entry name" value="Metallo-dependent hydrolases"/>
    <property type="match status" value="1"/>
</dbReference>